<comment type="pathway">
    <text evidence="1">Plant hormone metabolism; auxin biosynthesis.</text>
</comment>
<dbReference type="GO" id="GO:0009851">
    <property type="term" value="P:auxin biosynthetic process"/>
    <property type="evidence" value="ECO:0007669"/>
    <property type="project" value="UniProtKB-KW"/>
</dbReference>
<dbReference type="OrthoDB" id="337830at2"/>
<evidence type="ECO:0000256" key="5">
    <source>
        <dbReference type="ARBA" id="ARBA00023070"/>
    </source>
</evidence>
<dbReference type="EC" id="1.13.12.3" evidence="3"/>
<gene>
    <name evidence="8" type="ORF">CU100_17700</name>
</gene>
<evidence type="ECO:0000256" key="3">
    <source>
        <dbReference type="ARBA" id="ARBA00012535"/>
    </source>
</evidence>
<dbReference type="SUPFAM" id="SSF51905">
    <property type="entry name" value="FAD/NAD(P)-binding domain"/>
    <property type="match status" value="1"/>
</dbReference>
<feature type="domain" description="Amine oxidase" evidence="7">
    <location>
        <begin position="24"/>
        <end position="454"/>
    </location>
</feature>
<dbReference type="InterPro" id="IPR050281">
    <property type="entry name" value="Flavin_monoamine_oxidase"/>
</dbReference>
<comment type="caution">
    <text evidence="8">The sequence shown here is derived from an EMBL/GenBank/DDBJ whole genome shotgun (WGS) entry which is preliminary data.</text>
</comment>
<keyword evidence="9" id="KW-1185">Reference proteome</keyword>
<evidence type="ECO:0000256" key="2">
    <source>
        <dbReference type="ARBA" id="ARBA00005833"/>
    </source>
</evidence>
<dbReference type="GO" id="GO:0001716">
    <property type="term" value="F:L-amino-acid oxidase activity"/>
    <property type="evidence" value="ECO:0007669"/>
    <property type="project" value="TreeGrafter"/>
</dbReference>
<dbReference type="Gene3D" id="3.50.50.60">
    <property type="entry name" value="FAD/NAD(P)-binding domain"/>
    <property type="match status" value="1"/>
</dbReference>
<organism evidence="8 9">
    <name type="scientific">Phyllobacterium endophyticum</name>
    <dbReference type="NCBI Taxonomy" id="1149773"/>
    <lineage>
        <taxon>Bacteria</taxon>
        <taxon>Pseudomonadati</taxon>
        <taxon>Pseudomonadota</taxon>
        <taxon>Alphaproteobacteria</taxon>
        <taxon>Hyphomicrobiales</taxon>
        <taxon>Phyllobacteriaceae</taxon>
        <taxon>Phyllobacterium</taxon>
    </lineage>
</organism>
<dbReference type="Pfam" id="PF01593">
    <property type="entry name" value="Amino_oxidase"/>
    <property type="match status" value="1"/>
</dbReference>
<dbReference type="PANTHER" id="PTHR10742">
    <property type="entry name" value="FLAVIN MONOAMINE OXIDASE"/>
    <property type="match status" value="1"/>
</dbReference>
<dbReference type="GO" id="GO:0050361">
    <property type="term" value="F:tryptophan 2-monooxygenase activity"/>
    <property type="evidence" value="ECO:0007669"/>
    <property type="project" value="UniProtKB-EC"/>
</dbReference>
<proteinExistence type="inferred from homology"/>
<name>A0A2P7ASF0_9HYPH</name>
<comment type="catalytic activity">
    <reaction evidence="6">
        <text>L-tryptophan + O2 = indole-3-acetamide + CO2 + H2O</text>
        <dbReference type="Rhea" id="RHEA:16165"/>
        <dbReference type="ChEBI" id="CHEBI:15377"/>
        <dbReference type="ChEBI" id="CHEBI:15379"/>
        <dbReference type="ChEBI" id="CHEBI:16031"/>
        <dbReference type="ChEBI" id="CHEBI:16526"/>
        <dbReference type="ChEBI" id="CHEBI:57912"/>
        <dbReference type="EC" id="1.13.12.3"/>
    </reaction>
</comment>
<keyword evidence="5" id="KW-0073">Auxin biosynthesis</keyword>
<evidence type="ECO:0000256" key="6">
    <source>
        <dbReference type="ARBA" id="ARBA00047321"/>
    </source>
</evidence>
<evidence type="ECO:0000259" key="7">
    <source>
        <dbReference type="Pfam" id="PF01593"/>
    </source>
</evidence>
<protein>
    <recommendedName>
        <fullName evidence="4">Tryptophan 2-monooxygenase</fullName>
        <ecNumber evidence="3">1.13.12.3</ecNumber>
    </recommendedName>
</protein>
<dbReference type="RefSeq" id="WP_106717866.1">
    <property type="nucleotide sequence ID" value="NZ_JACHXT010000003.1"/>
</dbReference>
<dbReference type="AlphaFoldDB" id="A0A2P7ASF0"/>
<reference evidence="9" key="1">
    <citation type="submission" date="2017-11" db="EMBL/GenBank/DDBJ databases">
        <authorList>
            <person name="Kuznetsova I."/>
            <person name="Sazanova A."/>
            <person name="Chirak E."/>
            <person name="Safronova V."/>
            <person name="Willems A."/>
        </authorList>
    </citation>
    <scope>NUCLEOTIDE SEQUENCE [LARGE SCALE GENOMIC DNA]</scope>
    <source>
        <strain evidence="9">PEPV15</strain>
    </source>
</reference>
<dbReference type="SUPFAM" id="SSF54373">
    <property type="entry name" value="FAD-linked reductases, C-terminal domain"/>
    <property type="match status" value="1"/>
</dbReference>
<dbReference type="PANTHER" id="PTHR10742:SF342">
    <property type="entry name" value="AMINE OXIDASE"/>
    <property type="match status" value="1"/>
</dbReference>
<evidence type="ECO:0000256" key="4">
    <source>
        <dbReference type="ARBA" id="ARBA00017871"/>
    </source>
</evidence>
<evidence type="ECO:0000256" key="1">
    <source>
        <dbReference type="ARBA" id="ARBA00004814"/>
    </source>
</evidence>
<dbReference type="InterPro" id="IPR036188">
    <property type="entry name" value="FAD/NAD-bd_sf"/>
</dbReference>
<comment type="similarity">
    <text evidence="2">Belongs to the tryptophan 2-monooxygenase family.</text>
</comment>
<dbReference type="InterPro" id="IPR002937">
    <property type="entry name" value="Amino_oxidase"/>
</dbReference>
<sequence>MSILPPRLPRTDHPKKIIIAGAGMSGLIAALELERAGHDVTIIEARDRVGGRVYTQRGSDGMPIAEAGAGRIPRSHRWAFNYIEQMGLTVHPLYPSGLRPAALINGKRWPIDPDLDLATTVSLPDNERALGYEGLVKTYLLDNVERLLAAKVIDTPSWPPHDMADLDRFNIIDHLRELGVSREAIKLLTLGAFPTAISPLMLSRVLAHYDRNSLSIIDGGNDSLPRAVAARLRSTIVLDAPIRAVRQYPDRVEVTFSSEDKTVMLVADALICTIPYSVLTNVTFDPPLSPEKQQIVAEMRYINASKVAFRTSFRFWEAEHFSGFAQLDTGAEVWSPQWPSNGEKGVLQFYQQGDRALEMDSMSETEKTRWAIERIEEVFPGAERHIEETVSYSWQLDPWAKGAYGIARAGDLTRWKGRIAVPEGRVHFAGEHTSEYAAWIEGAVRSGHRAASEVNDAADHLPYTGAQK</sequence>
<dbReference type="EMBL" id="PGGN01000003">
    <property type="protein sequence ID" value="PSH57100.1"/>
    <property type="molecule type" value="Genomic_DNA"/>
</dbReference>
<evidence type="ECO:0000313" key="8">
    <source>
        <dbReference type="EMBL" id="PSH57100.1"/>
    </source>
</evidence>
<accession>A0A2P7ASF0</accession>
<evidence type="ECO:0000313" key="9">
    <source>
        <dbReference type="Proteomes" id="UP000241158"/>
    </source>
</evidence>
<dbReference type="Proteomes" id="UP000241158">
    <property type="component" value="Unassembled WGS sequence"/>
</dbReference>
<dbReference type="GO" id="GO:0009063">
    <property type="term" value="P:amino acid catabolic process"/>
    <property type="evidence" value="ECO:0007669"/>
    <property type="project" value="TreeGrafter"/>
</dbReference>